<dbReference type="SMART" id="SM00220">
    <property type="entry name" value="S_TKc"/>
    <property type="match status" value="1"/>
</dbReference>
<dbReference type="AlphaFoldDB" id="A0A146K727"/>
<organism evidence="6">
    <name type="scientific">Trepomonas sp. PC1</name>
    <dbReference type="NCBI Taxonomy" id="1076344"/>
    <lineage>
        <taxon>Eukaryota</taxon>
        <taxon>Metamonada</taxon>
        <taxon>Diplomonadida</taxon>
        <taxon>Hexamitidae</taxon>
        <taxon>Hexamitinae</taxon>
        <taxon>Trepomonas</taxon>
    </lineage>
</organism>
<dbReference type="InterPro" id="IPR001245">
    <property type="entry name" value="Ser-Thr/Tyr_kinase_cat_dom"/>
</dbReference>
<dbReference type="InterPro" id="IPR011009">
    <property type="entry name" value="Kinase-like_dom_sf"/>
</dbReference>
<dbReference type="SUPFAM" id="SSF56112">
    <property type="entry name" value="Protein kinase-like (PK-like)"/>
    <property type="match status" value="2"/>
</dbReference>
<keyword evidence="3 4" id="KW-0067">ATP-binding</keyword>
<dbReference type="GO" id="GO:0005737">
    <property type="term" value="C:cytoplasm"/>
    <property type="evidence" value="ECO:0007669"/>
    <property type="project" value="TreeGrafter"/>
</dbReference>
<reference evidence="6" key="1">
    <citation type="submission" date="2015-07" db="EMBL/GenBank/DDBJ databases">
        <title>Adaptation to a free-living lifestyle via gene acquisitions in the diplomonad Trepomonas sp. PC1.</title>
        <authorList>
            <person name="Xu F."/>
            <person name="Jerlstrom-Hultqvist J."/>
            <person name="Kolisko M."/>
            <person name="Simpson A.G.B."/>
            <person name="Roger A.J."/>
            <person name="Svard S.G."/>
            <person name="Andersson J.O."/>
        </authorList>
    </citation>
    <scope>NUCLEOTIDE SEQUENCE</scope>
    <source>
        <strain evidence="6">PC1</strain>
    </source>
</reference>
<evidence type="ECO:0000313" key="6">
    <source>
        <dbReference type="EMBL" id="JAP91734.1"/>
    </source>
</evidence>
<dbReference type="InterPro" id="IPR053235">
    <property type="entry name" value="Ser_Thr_kinase"/>
</dbReference>
<dbReference type="PROSITE" id="PS00107">
    <property type="entry name" value="PROTEIN_KINASE_ATP"/>
    <property type="match status" value="1"/>
</dbReference>
<dbReference type="InterPro" id="IPR000719">
    <property type="entry name" value="Prot_kinase_dom"/>
</dbReference>
<dbReference type="PROSITE" id="PS00108">
    <property type="entry name" value="PROTEIN_KINASE_ST"/>
    <property type="match status" value="1"/>
</dbReference>
<dbReference type="Pfam" id="PF07714">
    <property type="entry name" value="PK_Tyr_Ser-Thr"/>
    <property type="match status" value="1"/>
</dbReference>
<keyword evidence="2 4" id="KW-0547">Nucleotide-binding</keyword>
<evidence type="ECO:0000256" key="2">
    <source>
        <dbReference type="ARBA" id="ARBA00022741"/>
    </source>
</evidence>
<dbReference type="Pfam" id="PF00069">
    <property type="entry name" value="Pkinase"/>
    <property type="match status" value="1"/>
</dbReference>
<name>A0A146K727_9EUKA</name>
<dbReference type="GO" id="GO:0005524">
    <property type="term" value="F:ATP binding"/>
    <property type="evidence" value="ECO:0007669"/>
    <property type="project" value="UniProtKB-UniRule"/>
</dbReference>
<keyword evidence="6" id="KW-0808">Transferase</keyword>
<dbReference type="Gene3D" id="1.10.510.10">
    <property type="entry name" value="Transferase(Phosphotransferase) domain 1"/>
    <property type="match status" value="2"/>
</dbReference>
<gene>
    <name evidence="6" type="ORF">TPC1_16559</name>
</gene>
<feature type="non-terminal residue" evidence="6">
    <location>
        <position position="630"/>
    </location>
</feature>
<dbReference type="GO" id="GO:0004674">
    <property type="term" value="F:protein serine/threonine kinase activity"/>
    <property type="evidence" value="ECO:0007669"/>
    <property type="project" value="UniProtKB-KW"/>
</dbReference>
<protein>
    <submittedName>
        <fullName evidence="6">Kinase, NEK</fullName>
    </submittedName>
</protein>
<feature type="domain" description="Protein kinase" evidence="5">
    <location>
        <begin position="369"/>
        <end position="626"/>
    </location>
</feature>
<keyword evidence="1" id="KW-0723">Serine/threonine-protein kinase</keyword>
<dbReference type="PANTHER" id="PTHR24361">
    <property type="entry name" value="MITOGEN-ACTIVATED KINASE KINASE KINASE"/>
    <property type="match status" value="1"/>
</dbReference>
<proteinExistence type="predicted"/>
<feature type="domain" description="Protein kinase" evidence="5">
    <location>
        <begin position="4"/>
        <end position="282"/>
    </location>
</feature>
<feature type="binding site" evidence="4">
    <location>
        <position position="398"/>
    </location>
    <ligand>
        <name>ATP</name>
        <dbReference type="ChEBI" id="CHEBI:30616"/>
    </ligand>
</feature>
<sequence>LNNYTEISLLSADEQSKVSVVENKSTKEQFVLKTIQIEASQGELMKAELEKIGQLKHQAVLPLISYKIEPAKVHVLTKFIDGGTLHAQIIRRFSLNVPLSNSQILSIVHQVITCLLQIDVKHGDLSPDCIFISNKQLQIKINFATSAHLLKTADQNDVASLGKLIYQMAAPNPYKTVFNSFDDYEPLPNKLMQSVFLLFSNYLFQFTMENALKMVEILLSQIDSQSEDVFIETKQNIVLQPKAQKTPKLLKKSDELMQKINATRQKGEELIQKLKSKVHSAVDKMQNYEVFTSPVKSEHQLKEEQLTISQETAKKRSPVTSIRFEPAIEQEKEKVQIQQSDSFEIRTESEFDLNDVPQPITDYSQIELYETKKQLGRGCFGVALLTQFKPTHELFVVKVMALHTNDYFKTAQQREIQIVQEVKHENIINCKFVTFRDNKYFMVLEYAQAGSLQDMLDEFKENKKWISKKLVIKLFQQLTAGLQYLHQNGIMHRDLKPENILLMKEQNDLIVKISDFGCAKKHLNGQNTVVGTKEYMPPELLANFVNKVSYVNYGFESDIWSLGVVFYQMLTFEKPYQAESDQLLCNAYQSGKYTKIEDKELQKVIDMTLQVNPKNRKSIQQIAEYLKSIG</sequence>
<evidence type="ECO:0000256" key="1">
    <source>
        <dbReference type="ARBA" id="ARBA00022527"/>
    </source>
</evidence>
<evidence type="ECO:0000256" key="3">
    <source>
        <dbReference type="ARBA" id="ARBA00022840"/>
    </source>
</evidence>
<accession>A0A146K727</accession>
<dbReference type="EMBL" id="GDID01004872">
    <property type="protein sequence ID" value="JAP91734.1"/>
    <property type="molecule type" value="Transcribed_RNA"/>
</dbReference>
<dbReference type="InterPro" id="IPR017441">
    <property type="entry name" value="Protein_kinase_ATP_BS"/>
</dbReference>
<evidence type="ECO:0000259" key="5">
    <source>
        <dbReference type="PROSITE" id="PS50011"/>
    </source>
</evidence>
<feature type="non-terminal residue" evidence="6">
    <location>
        <position position="1"/>
    </location>
</feature>
<dbReference type="PROSITE" id="PS50011">
    <property type="entry name" value="PROTEIN_KINASE_DOM"/>
    <property type="match status" value="2"/>
</dbReference>
<evidence type="ECO:0000256" key="4">
    <source>
        <dbReference type="PROSITE-ProRule" id="PRU10141"/>
    </source>
</evidence>
<keyword evidence="6" id="KW-0418">Kinase</keyword>
<dbReference type="InterPro" id="IPR008271">
    <property type="entry name" value="Ser/Thr_kinase_AS"/>
</dbReference>